<evidence type="ECO:0000313" key="1">
    <source>
        <dbReference type="EMBL" id="CAA2629209.1"/>
    </source>
</evidence>
<protein>
    <submittedName>
        <fullName evidence="1">Uncharacterized protein</fullName>
    </submittedName>
</protein>
<dbReference type="PANTHER" id="PTHR47680">
    <property type="entry name" value="SHEWANELLA-LIKE PROTEIN PHOSPHATASE 2"/>
    <property type="match status" value="1"/>
</dbReference>
<dbReference type="PANTHER" id="PTHR47680:SF2">
    <property type="entry name" value="SHEWANELLA-LIKE PROTEIN PHOSPHATASE 2"/>
    <property type="match status" value="1"/>
</dbReference>
<dbReference type="SUPFAM" id="SSF56300">
    <property type="entry name" value="Metallo-dependent phosphatases"/>
    <property type="match status" value="1"/>
</dbReference>
<proteinExistence type="predicted"/>
<dbReference type="Gene3D" id="3.60.21.10">
    <property type="match status" value="1"/>
</dbReference>
<sequence>MGTECLVVPPLLSSFVDAFVDFSVGGIFFPLRRSSDRSPILKVERLRAGDAAKQAFSLAGLVDSQEGRWKGGSSVAVQVGDVLDRGGEEIRLMYLLHRLKIEASRAGGALHIINGNHEVMNVALDFRFATPAGIAEFERWGVWYRVGMAMKRLCDGVESPKDPFEGIPSVFPDVKEEFLEGIRARIAALRPDGPISRRFLAGNQTVVVVGDSVFVHGGLLRDHVEYGLERLNDEVRDWIEGSTSSMPRHLKGRDSLVWLRRFSDGPDCDCTHLEEVLSTIPGAKRMNRAIRVDVGLSKGCTNGLPEVLEIVEGKQLRVLTSNEVFRHKNTYESSVRLKKESVKFPESMIKDVEVKA</sequence>
<dbReference type="Proteomes" id="UP001189122">
    <property type="component" value="Unassembled WGS sequence"/>
</dbReference>
<reference evidence="1 2" key="1">
    <citation type="submission" date="2019-12" db="EMBL/GenBank/DDBJ databases">
        <authorList>
            <person name="Scholz U."/>
            <person name="Mascher M."/>
            <person name="Fiebig A."/>
        </authorList>
    </citation>
    <scope>NUCLEOTIDE SEQUENCE</scope>
</reference>
<dbReference type="AlphaFoldDB" id="A0A7I8JG30"/>
<dbReference type="EMBL" id="LR743598">
    <property type="protein sequence ID" value="CAA2629209.1"/>
    <property type="molecule type" value="Genomic_DNA"/>
</dbReference>
<evidence type="ECO:0000313" key="2">
    <source>
        <dbReference type="Proteomes" id="UP001189122"/>
    </source>
</evidence>
<dbReference type="InterPro" id="IPR029052">
    <property type="entry name" value="Metallo-depent_PP-like"/>
</dbReference>
<dbReference type="EMBL" id="CACRZD030000011">
    <property type="protein sequence ID" value="CAA6668453.1"/>
    <property type="molecule type" value="Genomic_DNA"/>
</dbReference>
<accession>A0A7I8JG30</accession>
<gene>
    <name evidence="1" type="ORF">SI7747_11014847</name>
</gene>
<keyword evidence="2" id="KW-1185">Reference proteome</keyword>
<organism evidence="1">
    <name type="scientific">Spirodela intermedia</name>
    <name type="common">Intermediate duckweed</name>
    <dbReference type="NCBI Taxonomy" id="51605"/>
    <lineage>
        <taxon>Eukaryota</taxon>
        <taxon>Viridiplantae</taxon>
        <taxon>Streptophyta</taxon>
        <taxon>Embryophyta</taxon>
        <taxon>Tracheophyta</taxon>
        <taxon>Spermatophyta</taxon>
        <taxon>Magnoliopsida</taxon>
        <taxon>Liliopsida</taxon>
        <taxon>Araceae</taxon>
        <taxon>Lemnoideae</taxon>
        <taxon>Spirodela</taxon>
    </lineage>
</organism>
<name>A0A7I8JG30_SPIIN</name>